<proteinExistence type="predicted"/>
<dbReference type="PANTHER" id="PTHR23017">
    <property type="entry name" value="SERPENTINE RECEPTOR, CLASS X"/>
    <property type="match status" value="1"/>
</dbReference>
<reference evidence="7" key="1">
    <citation type="submission" date="2023-10" db="EMBL/GenBank/DDBJ databases">
        <title>Genome assembly of Pristionchus species.</title>
        <authorList>
            <person name="Yoshida K."/>
            <person name="Sommer R.J."/>
        </authorList>
    </citation>
    <scope>NUCLEOTIDE SEQUENCE</scope>
    <source>
        <strain evidence="7">RS5133</strain>
    </source>
</reference>
<sequence length="174" mass="19957">MDDFDTSKDYQIAGAILFSMALIGLSCNLSVVFFLNLMPSLNNSFGSLTLSQAIVDSIHQSLFLFYFAPCIYFRSDTLYNISDTFGFIILTAYQICCFSHVSISINRFIAVYAPLTYKSLFSKWNTRAIILTYWVLGIVIMTVFLKFVDCSLYLPKETWIFIFKDTPACFTVMW</sequence>
<comment type="subcellular location">
    <subcellularLocation>
        <location evidence="1">Membrane</location>
    </subcellularLocation>
</comment>
<feature type="non-terminal residue" evidence="7">
    <location>
        <position position="174"/>
    </location>
</feature>
<keyword evidence="4 5" id="KW-0472">Membrane</keyword>
<accession>A0AAV5VUL2</accession>
<protein>
    <recommendedName>
        <fullName evidence="6">G-protein coupled receptors family 1 profile domain-containing protein</fullName>
    </recommendedName>
</protein>
<keyword evidence="3 5" id="KW-1133">Transmembrane helix</keyword>
<dbReference type="AlphaFoldDB" id="A0AAV5VUL2"/>
<dbReference type="InterPro" id="IPR019430">
    <property type="entry name" value="7TM_GPCR_serpentine_rcpt_Srx"/>
</dbReference>
<feature type="transmembrane region" description="Helical" evidence="5">
    <location>
        <begin position="57"/>
        <end position="73"/>
    </location>
</feature>
<feature type="transmembrane region" description="Helical" evidence="5">
    <location>
        <begin position="12"/>
        <end position="37"/>
    </location>
</feature>
<dbReference type="GO" id="GO:0016020">
    <property type="term" value="C:membrane"/>
    <property type="evidence" value="ECO:0007669"/>
    <property type="project" value="UniProtKB-SubCell"/>
</dbReference>
<evidence type="ECO:0000313" key="7">
    <source>
        <dbReference type="EMBL" id="GMT23186.1"/>
    </source>
</evidence>
<dbReference type="CDD" id="cd00637">
    <property type="entry name" value="7tm_classA_rhodopsin-like"/>
    <property type="match status" value="1"/>
</dbReference>
<keyword evidence="2 5" id="KW-0812">Transmembrane</keyword>
<feature type="transmembrane region" description="Helical" evidence="5">
    <location>
        <begin position="85"/>
        <end position="109"/>
    </location>
</feature>
<dbReference type="Proteomes" id="UP001432322">
    <property type="component" value="Unassembled WGS sequence"/>
</dbReference>
<evidence type="ECO:0000256" key="1">
    <source>
        <dbReference type="ARBA" id="ARBA00004370"/>
    </source>
</evidence>
<feature type="domain" description="G-protein coupled receptors family 1 profile" evidence="6">
    <location>
        <begin position="27"/>
        <end position="174"/>
    </location>
</feature>
<evidence type="ECO:0000259" key="6">
    <source>
        <dbReference type="PROSITE" id="PS50262"/>
    </source>
</evidence>
<dbReference type="InterPro" id="IPR017452">
    <property type="entry name" value="GPCR_Rhodpsn_7TM"/>
</dbReference>
<feature type="transmembrane region" description="Helical" evidence="5">
    <location>
        <begin position="129"/>
        <end position="148"/>
    </location>
</feature>
<evidence type="ECO:0000256" key="2">
    <source>
        <dbReference type="ARBA" id="ARBA00022692"/>
    </source>
</evidence>
<evidence type="ECO:0000256" key="5">
    <source>
        <dbReference type="SAM" id="Phobius"/>
    </source>
</evidence>
<dbReference type="EMBL" id="BTSY01000004">
    <property type="protein sequence ID" value="GMT23186.1"/>
    <property type="molecule type" value="Genomic_DNA"/>
</dbReference>
<evidence type="ECO:0000313" key="8">
    <source>
        <dbReference type="Proteomes" id="UP001432322"/>
    </source>
</evidence>
<dbReference type="PROSITE" id="PS50262">
    <property type="entry name" value="G_PROTEIN_RECEP_F1_2"/>
    <property type="match status" value="1"/>
</dbReference>
<evidence type="ECO:0000256" key="3">
    <source>
        <dbReference type="ARBA" id="ARBA00022989"/>
    </source>
</evidence>
<name>A0AAV5VUL2_9BILA</name>
<dbReference type="Pfam" id="PF10328">
    <property type="entry name" value="7TM_GPCR_Srx"/>
    <property type="match status" value="1"/>
</dbReference>
<comment type="caution">
    <text evidence="7">The sequence shown here is derived from an EMBL/GenBank/DDBJ whole genome shotgun (WGS) entry which is preliminary data.</text>
</comment>
<dbReference type="Gene3D" id="1.20.1070.10">
    <property type="entry name" value="Rhodopsin 7-helix transmembrane proteins"/>
    <property type="match status" value="1"/>
</dbReference>
<gene>
    <name evidence="7" type="ORF">PFISCL1PPCAC_14483</name>
</gene>
<keyword evidence="8" id="KW-1185">Reference proteome</keyword>
<dbReference type="PANTHER" id="PTHR23017:SF44">
    <property type="entry name" value="G-PROTEIN COUPLED RECEPTORS FAMILY 1 PROFILE DOMAIN-CONTAINING PROTEIN"/>
    <property type="match status" value="1"/>
</dbReference>
<dbReference type="SUPFAM" id="SSF81321">
    <property type="entry name" value="Family A G protein-coupled receptor-like"/>
    <property type="match status" value="1"/>
</dbReference>
<evidence type="ECO:0000256" key="4">
    <source>
        <dbReference type="ARBA" id="ARBA00023136"/>
    </source>
</evidence>
<organism evidence="7 8">
    <name type="scientific">Pristionchus fissidentatus</name>
    <dbReference type="NCBI Taxonomy" id="1538716"/>
    <lineage>
        <taxon>Eukaryota</taxon>
        <taxon>Metazoa</taxon>
        <taxon>Ecdysozoa</taxon>
        <taxon>Nematoda</taxon>
        <taxon>Chromadorea</taxon>
        <taxon>Rhabditida</taxon>
        <taxon>Rhabditina</taxon>
        <taxon>Diplogasteromorpha</taxon>
        <taxon>Diplogasteroidea</taxon>
        <taxon>Neodiplogasteridae</taxon>
        <taxon>Pristionchus</taxon>
    </lineage>
</organism>